<dbReference type="SUPFAM" id="SSF48008">
    <property type="entry name" value="GntR ligand-binding domain-like"/>
    <property type="match status" value="1"/>
</dbReference>
<feature type="region of interest" description="Disordered" evidence="4">
    <location>
        <begin position="238"/>
        <end position="259"/>
    </location>
</feature>
<dbReference type="Gene3D" id="1.10.10.10">
    <property type="entry name" value="Winged helix-like DNA-binding domain superfamily/Winged helix DNA-binding domain"/>
    <property type="match status" value="1"/>
</dbReference>
<evidence type="ECO:0000256" key="4">
    <source>
        <dbReference type="SAM" id="MobiDB-lite"/>
    </source>
</evidence>
<keyword evidence="7" id="KW-1185">Reference proteome</keyword>
<evidence type="ECO:0000256" key="2">
    <source>
        <dbReference type="ARBA" id="ARBA00023125"/>
    </source>
</evidence>
<evidence type="ECO:0000256" key="1">
    <source>
        <dbReference type="ARBA" id="ARBA00023015"/>
    </source>
</evidence>
<dbReference type="Proteomes" id="UP001596457">
    <property type="component" value="Unassembled WGS sequence"/>
</dbReference>
<dbReference type="CDD" id="cd07377">
    <property type="entry name" value="WHTH_GntR"/>
    <property type="match status" value="1"/>
</dbReference>
<dbReference type="Pfam" id="PF07729">
    <property type="entry name" value="FCD"/>
    <property type="match status" value="1"/>
</dbReference>
<dbReference type="Pfam" id="PF00392">
    <property type="entry name" value="GntR"/>
    <property type="match status" value="1"/>
</dbReference>
<keyword evidence="2" id="KW-0238">DNA-binding</keyword>
<gene>
    <name evidence="6" type="ORF">ACFQU0_06915</name>
</gene>
<dbReference type="SUPFAM" id="SSF46785">
    <property type="entry name" value="Winged helix' DNA-binding domain"/>
    <property type="match status" value="1"/>
</dbReference>
<dbReference type="RefSeq" id="WP_382199443.1">
    <property type="nucleotide sequence ID" value="NZ_JBHTBZ010000015.1"/>
</dbReference>
<name>A0ABW2S9J5_9BURK</name>
<feature type="domain" description="HTH gntR-type" evidence="5">
    <location>
        <begin position="24"/>
        <end position="91"/>
    </location>
</feature>
<dbReference type="InterPro" id="IPR011711">
    <property type="entry name" value="GntR_C"/>
</dbReference>
<evidence type="ECO:0000313" key="7">
    <source>
        <dbReference type="Proteomes" id="UP001596457"/>
    </source>
</evidence>
<evidence type="ECO:0000259" key="5">
    <source>
        <dbReference type="PROSITE" id="PS50949"/>
    </source>
</evidence>
<protein>
    <submittedName>
        <fullName evidence="6">GntR family transcriptional regulator</fullName>
    </submittedName>
</protein>
<dbReference type="InterPro" id="IPR000524">
    <property type="entry name" value="Tscrpt_reg_HTH_GntR"/>
</dbReference>
<proteinExistence type="predicted"/>
<dbReference type="InterPro" id="IPR036388">
    <property type="entry name" value="WH-like_DNA-bd_sf"/>
</dbReference>
<evidence type="ECO:0000313" key="6">
    <source>
        <dbReference type="EMBL" id="MFC7460159.1"/>
    </source>
</evidence>
<dbReference type="PANTHER" id="PTHR43537">
    <property type="entry name" value="TRANSCRIPTIONAL REGULATOR, GNTR FAMILY"/>
    <property type="match status" value="1"/>
</dbReference>
<keyword evidence="1" id="KW-0805">Transcription regulation</keyword>
<dbReference type="SMART" id="SM00345">
    <property type="entry name" value="HTH_GNTR"/>
    <property type="match status" value="1"/>
</dbReference>
<dbReference type="Gene3D" id="1.20.120.530">
    <property type="entry name" value="GntR ligand-binding domain-like"/>
    <property type="match status" value="1"/>
</dbReference>
<keyword evidence="3" id="KW-0804">Transcription</keyword>
<sequence>MSIDNSIAIVPFYQPHAAHKDGGGSVVDYVLTEIARRIVDGEYLPGQRLVEADLTQDLGVSRSSVREALRRLEINRFIRIEPNRGATVATPAREEIVAQFRIREVISGLGARAAAERIAVPGHRAKVEVLLNEIEEQTARNTEIHHRKENGRFHRAINEMSGIPDIGDLLDQFNFPILHTIYFRDLSHEHWMRNMSDHLDIARAVLHGDAIAAEHFARQHMHRMVDIAVTIAEQLGKDARRAARGTQRRSATPAPHSSG</sequence>
<dbReference type="InterPro" id="IPR036390">
    <property type="entry name" value="WH_DNA-bd_sf"/>
</dbReference>
<organism evidence="6 7">
    <name type="scientific">Hydrogenophaga defluvii</name>
    <dbReference type="NCBI Taxonomy" id="249410"/>
    <lineage>
        <taxon>Bacteria</taxon>
        <taxon>Pseudomonadati</taxon>
        <taxon>Pseudomonadota</taxon>
        <taxon>Betaproteobacteria</taxon>
        <taxon>Burkholderiales</taxon>
        <taxon>Comamonadaceae</taxon>
        <taxon>Hydrogenophaga</taxon>
    </lineage>
</organism>
<dbReference type="SMART" id="SM00895">
    <property type="entry name" value="FCD"/>
    <property type="match status" value="1"/>
</dbReference>
<reference evidence="7" key="1">
    <citation type="journal article" date="2019" name="Int. J. Syst. Evol. Microbiol.">
        <title>The Global Catalogue of Microorganisms (GCM) 10K type strain sequencing project: providing services to taxonomists for standard genome sequencing and annotation.</title>
        <authorList>
            <consortium name="The Broad Institute Genomics Platform"/>
            <consortium name="The Broad Institute Genome Sequencing Center for Infectious Disease"/>
            <person name="Wu L."/>
            <person name="Ma J."/>
        </authorList>
    </citation>
    <scope>NUCLEOTIDE SEQUENCE [LARGE SCALE GENOMIC DNA]</scope>
    <source>
        <strain evidence="7">CCUG 53903</strain>
    </source>
</reference>
<accession>A0ABW2S9J5</accession>
<dbReference type="InterPro" id="IPR008920">
    <property type="entry name" value="TF_FadR/GntR_C"/>
</dbReference>
<dbReference type="PROSITE" id="PS50949">
    <property type="entry name" value="HTH_GNTR"/>
    <property type="match status" value="1"/>
</dbReference>
<dbReference type="PANTHER" id="PTHR43537:SF24">
    <property type="entry name" value="GLUCONATE OPERON TRANSCRIPTIONAL REPRESSOR"/>
    <property type="match status" value="1"/>
</dbReference>
<comment type="caution">
    <text evidence="6">The sequence shown here is derived from an EMBL/GenBank/DDBJ whole genome shotgun (WGS) entry which is preliminary data.</text>
</comment>
<evidence type="ECO:0000256" key="3">
    <source>
        <dbReference type="ARBA" id="ARBA00023163"/>
    </source>
</evidence>
<dbReference type="EMBL" id="JBHTBZ010000015">
    <property type="protein sequence ID" value="MFC7460159.1"/>
    <property type="molecule type" value="Genomic_DNA"/>
</dbReference>